<reference evidence="1 2" key="1">
    <citation type="submission" date="2019-05" db="EMBL/GenBank/DDBJ databases">
        <title>Panacibacter sp. strain 17mud1-8 Genome sequencing and assembly.</title>
        <authorList>
            <person name="Chhetri G."/>
        </authorList>
    </citation>
    <scope>NUCLEOTIDE SEQUENCE [LARGE SCALE GENOMIC DNA]</scope>
    <source>
        <strain evidence="1 2">17mud1-8</strain>
    </source>
</reference>
<dbReference type="Gene3D" id="3.30.2310.20">
    <property type="entry name" value="RelE-like"/>
    <property type="match status" value="1"/>
</dbReference>
<dbReference type="AlphaFoldDB" id="A0A4U3KV97"/>
<evidence type="ECO:0000313" key="2">
    <source>
        <dbReference type="Proteomes" id="UP000305848"/>
    </source>
</evidence>
<sequence>MEIMLTPAAKAGLDEWESNGNKKVIQRIHDLVESVQRTPFKGIGKPEPLK</sequence>
<comment type="caution">
    <text evidence="1">The sequence shown here is derived from an EMBL/GenBank/DDBJ whole genome shotgun (WGS) entry which is preliminary data.</text>
</comment>
<dbReference type="Pfam" id="PF06769">
    <property type="entry name" value="YoeB_toxin"/>
    <property type="match status" value="1"/>
</dbReference>
<dbReference type="GO" id="GO:0006401">
    <property type="term" value="P:RNA catabolic process"/>
    <property type="evidence" value="ECO:0007669"/>
    <property type="project" value="InterPro"/>
</dbReference>
<name>A0A4U3KV97_9BACT</name>
<dbReference type="RefSeq" id="WP_137263134.1">
    <property type="nucleotide sequence ID" value="NZ_SZQL01000015.1"/>
</dbReference>
<keyword evidence="2" id="KW-1185">Reference proteome</keyword>
<dbReference type="InterPro" id="IPR035093">
    <property type="entry name" value="RelE/ParE_toxin_dom_sf"/>
</dbReference>
<dbReference type="Proteomes" id="UP000305848">
    <property type="component" value="Unassembled WGS sequence"/>
</dbReference>
<dbReference type="InterPro" id="IPR009614">
    <property type="entry name" value="YoeB_toxin"/>
</dbReference>
<dbReference type="SUPFAM" id="SSF143011">
    <property type="entry name" value="RelE-like"/>
    <property type="match status" value="1"/>
</dbReference>
<accession>A0A4U3KV97</accession>
<dbReference type="GO" id="GO:0004519">
    <property type="term" value="F:endonuclease activity"/>
    <property type="evidence" value="ECO:0007669"/>
    <property type="project" value="InterPro"/>
</dbReference>
<gene>
    <name evidence="1" type="ORF">FC093_17670</name>
</gene>
<organism evidence="1 2">
    <name type="scientific">Ilyomonas limi</name>
    <dbReference type="NCBI Taxonomy" id="2575867"/>
    <lineage>
        <taxon>Bacteria</taxon>
        <taxon>Pseudomonadati</taxon>
        <taxon>Bacteroidota</taxon>
        <taxon>Chitinophagia</taxon>
        <taxon>Chitinophagales</taxon>
        <taxon>Chitinophagaceae</taxon>
        <taxon>Ilyomonas</taxon>
    </lineage>
</organism>
<proteinExistence type="predicted"/>
<protein>
    <submittedName>
        <fullName evidence="1">Type II toxin-antitoxin system YoeB family toxin</fullName>
    </submittedName>
</protein>
<dbReference type="OrthoDB" id="9801102at2"/>
<evidence type="ECO:0000313" key="1">
    <source>
        <dbReference type="EMBL" id="TKK66401.1"/>
    </source>
</evidence>
<dbReference type="EMBL" id="SZQL01000015">
    <property type="protein sequence ID" value="TKK66401.1"/>
    <property type="molecule type" value="Genomic_DNA"/>
</dbReference>